<keyword evidence="3" id="KW-0808">Transferase</keyword>
<dbReference type="PROSITE" id="PS01188">
    <property type="entry name" value="ELO"/>
    <property type="match status" value="1"/>
</dbReference>
<dbReference type="VEuPathDB" id="FungiDB:H257_16933"/>
<evidence type="ECO:0000256" key="1">
    <source>
        <dbReference type="ARBA" id="ARBA00004141"/>
    </source>
</evidence>
<dbReference type="PANTHER" id="PTHR13906:SF4">
    <property type="entry name" value="LYSOPHOSPHOLIPID ACYLTRANSFERASE 6"/>
    <property type="match status" value="1"/>
</dbReference>
<accession>A0A3R6ZZJ9</accession>
<comment type="subcellular location">
    <subcellularLocation>
        <location evidence="1">Membrane</location>
        <topology evidence="1">Multi-pass membrane protein</topology>
    </subcellularLocation>
</comment>
<reference evidence="12 13" key="1">
    <citation type="submission" date="2018-08" db="EMBL/GenBank/DDBJ databases">
        <title>Aphanomyces genome sequencing and annotation.</title>
        <authorList>
            <person name="Minardi D."/>
            <person name="Oidtmann B."/>
            <person name="Van Der Giezen M."/>
            <person name="Studholme D.J."/>
        </authorList>
    </citation>
    <scope>NUCLEOTIDE SEQUENCE [LARGE SCALE GENOMIC DNA]</scope>
    <source>
        <strain evidence="12 13">Sv</strain>
    </source>
</reference>
<keyword evidence="8 11" id="KW-0472">Membrane</keyword>
<keyword evidence="2" id="KW-0444">Lipid biosynthesis</keyword>
<evidence type="ECO:0000256" key="4">
    <source>
        <dbReference type="ARBA" id="ARBA00022692"/>
    </source>
</evidence>
<feature type="transmembrane region" description="Helical" evidence="11">
    <location>
        <begin position="93"/>
        <end position="114"/>
    </location>
</feature>
<dbReference type="VEuPathDB" id="FungiDB:H257_16934"/>
<feature type="transmembrane region" description="Helical" evidence="11">
    <location>
        <begin position="644"/>
        <end position="661"/>
    </location>
</feature>
<evidence type="ECO:0000256" key="7">
    <source>
        <dbReference type="ARBA" id="ARBA00023098"/>
    </source>
</evidence>
<evidence type="ECO:0000256" key="3">
    <source>
        <dbReference type="ARBA" id="ARBA00022679"/>
    </source>
</evidence>
<evidence type="ECO:0000256" key="10">
    <source>
        <dbReference type="ARBA" id="ARBA00023315"/>
    </source>
</evidence>
<feature type="transmembrane region" description="Helical" evidence="11">
    <location>
        <begin position="700"/>
        <end position="723"/>
    </location>
</feature>
<feature type="transmembrane region" description="Helical" evidence="11">
    <location>
        <begin position="267"/>
        <end position="285"/>
    </location>
</feature>
<feature type="transmembrane region" description="Helical" evidence="11">
    <location>
        <begin position="735"/>
        <end position="755"/>
    </location>
</feature>
<gene>
    <name evidence="12" type="ORF">DYB35_003240</name>
</gene>
<dbReference type="PANTHER" id="PTHR13906">
    <property type="entry name" value="PORCUPINE"/>
    <property type="match status" value="1"/>
</dbReference>
<protein>
    <submittedName>
        <fullName evidence="12">Uncharacterized protein</fullName>
    </submittedName>
</protein>
<feature type="transmembrane region" description="Helical" evidence="11">
    <location>
        <begin position="234"/>
        <end position="255"/>
    </location>
</feature>
<proteinExistence type="predicted"/>
<evidence type="ECO:0000256" key="8">
    <source>
        <dbReference type="ARBA" id="ARBA00023136"/>
    </source>
</evidence>
<dbReference type="Pfam" id="PF01151">
    <property type="entry name" value="ELO"/>
    <property type="match status" value="1"/>
</dbReference>
<keyword evidence="4 11" id="KW-0812">Transmembrane</keyword>
<dbReference type="GO" id="GO:0016020">
    <property type="term" value="C:membrane"/>
    <property type="evidence" value="ECO:0007669"/>
    <property type="project" value="UniProtKB-SubCell"/>
</dbReference>
<feature type="transmembrane region" description="Helical" evidence="11">
    <location>
        <begin position="67"/>
        <end position="87"/>
    </location>
</feature>
<keyword evidence="5" id="KW-0276">Fatty acid metabolism</keyword>
<keyword evidence="9" id="KW-0275">Fatty acid biosynthesis</keyword>
<dbReference type="AlphaFoldDB" id="A0A3R6ZZJ9"/>
<evidence type="ECO:0000256" key="6">
    <source>
        <dbReference type="ARBA" id="ARBA00022989"/>
    </source>
</evidence>
<feature type="transmembrane region" description="Helical" evidence="11">
    <location>
        <begin position="364"/>
        <end position="383"/>
    </location>
</feature>
<dbReference type="InterPro" id="IPR049941">
    <property type="entry name" value="LPLAT_7/PORCN-like"/>
</dbReference>
<feature type="transmembrane region" description="Helical" evidence="11">
    <location>
        <begin position="614"/>
        <end position="637"/>
    </location>
</feature>
<keyword evidence="10" id="KW-0012">Acyltransferase</keyword>
<evidence type="ECO:0000256" key="11">
    <source>
        <dbReference type="SAM" id="Phobius"/>
    </source>
</evidence>
<organism evidence="12 13">
    <name type="scientific">Aphanomyces astaci</name>
    <name type="common">Crayfish plague agent</name>
    <dbReference type="NCBI Taxonomy" id="112090"/>
    <lineage>
        <taxon>Eukaryota</taxon>
        <taxon>Sar</taxon>
        <taxon>Stramenopiles</taxon>
        <taxon>Oomycota</taxon>
        <taxon>Saprolegniomycetes</taxon>
        <taxon>Saprolegniales</taxon>
        <taxon>Verrucalvaceae</taxon>
        <taxon>Aphanomyces</taxon>
    </lineage>
</organism>
<feature type="transmembrane region" description="Helical" evidence="11">
    <location>
        <begin position="40"/>
        <end position="60"/>
    </location>
</feature>
<dbReference type="EMBL" id="QUTG01008122">
    <property type="protein sequence ID" value="RHY81441.1"/>
    <property type="molecule type" value="Genomic_DNA"/>
</dbReference>
<dbReference type="Pfam" id="PF03062">
    <property type="entry name" value="MBOAT"/>
    <property type="match status" value="1"/>
</dbReference>
<evidence type="ECO:0000256" key="5">
    <source>
        <dbReference type="ARBA" id="ARBA00022832"/>
    </source>
</evidence>
<sequence length="772" mass="86815">MEQVVGAVDAVAVALCPFGFEYLHSQVAVLSESVGFAPDQLRYCLSLFAAYPLALVFRLLPVGLKHWFSFVVGVLMAQFVLGSQWIHSLITSTVTYAIVAAAPSAYSPQLVFAFNMSYMSASHLYRIYVDYLGWSLDFTGPQMLLVIKLTSFAYNCYDGTDAKLTTNPTNSQLAKVYASRRSLAISALPSLVEFYGYAYCFTTFLAGPAFEYREYIDAVTCRHFKASAKTTTSCFVSALSKLVLGLGCMAAMATFGSSFNLHTTLHATFPTVFHQWGAIYIALLVTRCKYYFAWKVAEGSTVLSGFGFEGFTKDGHVKGWNAVSNVDILGFEFGQSIRDLSRAWNKGTQAWLQRYVYERMGNSLLATYFVSAIWHGFYPGYYLFFLSGTLTTYSFRHYILTNLGTVPLPTAVNRLARSVLRPYALESKTKKTLYDIVGTLATALTINYLAVAFVSLSWEESVFGWKSLAFVGHVGLVAAYIALSVLPRKKLKLTSIIMPTLLEQYPALSVIYPFEWENKYEFTWENEFCKDTMTHIIALCAVYCVLCLGGREVMKKFSPFGLTSALALWNLGLAVFSTIGSIRTVPFLLNSLFTRGVYHNVCSEAFPHYGRGPVGLWVTLFIFSKIPELVDTMFIVLRKKPLIFLHWYHHITVLMFCWHAYANLSPMGLFFVAMNYTVHAVMYFYYFLAAIGIRAPWAKFVTVIQLTQMVVGVAVSVAGVYYIRSGAPCLLDRENLKWAIIMYSSYFALFLKFFIERYFLKKTTTPVAKKTV</sequence>
<feature type="transmembrane region" description="Helical" evidence="11">
    <location>
        <begin position="562"/>
        <end position="582"/>
    </location>
</feature>
<dbReference type="GO" id="GO:0030258">
    <property type="term" value="P:lipid modification"/>
    <property type="evidence" value="ECO:0007669"/>
    <property type="project" value="TreeGrafter"/>
</dbReference>
<dbReference type="InterPro" id="IPR002076">
    <property type="entry name" value="ELO_fam"/>
</dbReference>
<feature type="transmembrane region" description="Helical" evidence="11">
    <location>
        <begin position="433"/>
        <end position="456"/>
    </location>
</feature>
<dbReference type="InterPro" id="IPR030457">
    <property type="entry name" value="ELO_CS"/>
</dbReference>
<evidence type="ECO:0000256" key="2">
    <source>
        <dbReference type="ARBA" id="ARBA00022516"/>
    </source>
</evidence>
<evidence type="ECO:0000313" key="12">
    <source>
        <dbReference type="EMBL" id="RHY81441.1"/>
    </source>
</evidence>
<evidence type="ECO:0000313" key="13">
    <source>
        <dbReference type="Proteomes" id="UP000285712"/>
    </source>
</evidence>
<dbReference type="InterPro" id="IPR004299">
    <property type="entry name" value="MBOAT_fam"/>
</dbReference>
<name>A0A3R6ZZJ9_APHAT</name>
<keyword evidence="7" id="KW-0443">Lipid metabolism</keyword>
<evidence type="ECO:0000256" key="9">
    <source>
        <dbReference type="ARBA" id="ARBA00023160"/>
    </source>
</evidence>
<dbReference type="GO" id="GO:0006633">
    <property type="term" value="P:fatty acid biosynthetic process"/>
    <property type="evidence" value="ECO:0007669"/>
    <property type="project" value="UniProtKB-KW"/>
</dbReference>
<dbReference type="Proteomes" id="UP000285712">
    <property type="component" value="Unassembled WGS sequence"/>
</dbReference>
<keyword evidence="6 11" id="KW-1133">Transmembrane helix</keyword>
<feature type="transmembrane region" description="Helical" evidence="11">
    <location>
        <begin position="468"/>
        <end position="486"/>
    </location>
</feature>
<dbReference type="GO" id="GO:0009922">
    <property type="term" value="F:fatty acid elongase activity"/>
    <property type="evidence" value="ECO:0007669"/>
    <property type="project" value="InterPro"/>
</dbReference>
<comment type="caution">
    <text evidence="12">The sequence shown here is derived from an EMBL/GenBank/DDBJ whole genome shotgun (WGS) entry which is preliminary data.</text>
</comment>
<feature type="transmembrane region" description="Helical" evidence="11">
    <location>
        <begin position="667"/>
        <end position="688"/>
    </location>
</feature>
<feature type="transmembrane region" description="Helical" evidence="11">
    <location>
        <begin position="532"/>
        <end position="550"/>
    </location>
</feature>